<accession>A0A0E9SMR4</accession>
<name>A0A0E9SMR4_ANGAN</name>
<dbReference type="AlphaFoldDB" id="A0A0E9SMR4"/>
<organism evidence="1">
    <name type="scientific">Anguilla anguilla</name>
    <name type="common">European freshwater eel</name>
    <name type="synonym">Muraena anguilla</name>
    <dbReference type="NCBI Taxonomy" id="7936"/>
    <lineage>
        <taxon>Eukaryota</taxon>
        <taxon>Metazoa</taxon>
        <taxon>Chordata</taxon>
        <taxon>Craniata</taxon>
        <taxon>Vertebrata</taxon>
        <taxon>Euteleostomi</taxon>
        <taxon>Actinopterygii</taxon>
        <taxon>Neopterygii</taxon>
        <taxon>Teleostei</taxon>
        <taxon>Anguilliformes</taxon>
        <taxon>Anguillidae</taxon>
        <taxon>Anguilla</taxon>
    </lineage>
</organism>
<proteinExistence type="predicted"/>
<protein>
    <submittedName>
        <fullName evidence="1">Uncharacterized protein</fullName>
    </submittedName>
</protein>
<reference evidence="1" key="1">
    <citation type="submission" date="2014-11" db="EMBL/GenBank/DDBJ databases">
        <authorList>
            <person name="Amaro Gonzalez C."/>
        </authorList>
    </citation>
    <scope>NUCLEOTIDE SEQUENCE</scope>
</reference>
<sequence>MFWFCYLWMKSQNEYTLLLCIKAKEFNSEYFCNCMYISNKSCETFHFMDALLPLIRRLQVCFVIKNKNKTL</sequence>
<evidence type="ECO:0000313" key="1">
    <source>
        <dbReference type="EMBL" id="JAH42616.1"/>
    </source>
</evidence>
<reference evidence="1" key="2">
    <citation type="journal article" date="2015" name="Fish Shellfish Immunol.">
        <title>Early steps in the European eel (Anguilla anguilla)-Vibrio vulnificus interaction in the gills: Role of the RtxA13 toxin.</title>
        <authorList>
            <person name="Callol A."/>
            <person name="Pajuelo D."/>
            <person name="Ebbesson L."/>
            <person name="Teles M."/>
            <person name="MacKenzie S."/>
            <person name="Amaro C."/>
        </authorList>
    </citation>
    <scope>NUCLEOTIDE SEQUENCE</scope>
</reference>
<dbReference type="EMBL" id="GBXM01065961">
    <property type="protein sequence ID" value="JAH42616.1"/>
    <property type="molecule type" value="Transcribed_RNA"/>
</dbReference>